<evidence type="ECO:0000313" key="2">
    <source>
        <dbReference type="EMBL" id="STD03960.1"/>
    </source>
</evidence>
<dbReference type="EMBL" id="UFYA01000001">
    <property type="protein sequence ID" value="STD03960.1"/>
    <property type="molecule type" value="Genomic_DNA"/>
</dbReference>
<comment type="caution">
    <text evidence="2">The sequence shown here is derived from an EMBL/GenBank/DDBJ whole genome shotgun (WGS) entry which is preliminary data.</text>
</comment>
<evidence type="ECO:0000313" key="3">
    <source>
        <dbReference type="Proteomes" id="UP000254118"/>
    </source>
</evidence>
<accession>A0AA46GZH4</accession>
<dbReference type="Proteomes" id="UP000254118">
    <property type="component" value="Unassembled WGS sequence"/>
</dbReference>
<proteinExistence type="predicted"/>
<protein>
    <submittedName>
        <fullName evidence="2">Uncharacterized protein</fullName>
    </submittedName>
</protein>
<keyword evidence="1" id="KW-0472">Membrane</keyword>
<dbReference type="AlphaFoldDB" id="A0AA46GZH4"/>
<reference evidence="2 3" key="1">
    <citation type="submission" date="2018-06" db="EMBL/GenBank/DDBJ databases">
        <authorList>
            <consortium name="Pathogen Informatics"/>
            <person name="Doyle S."/>
        </authorList>
    </citation>
    <scope>NUCLEOTIDE SEQUENCE [LARGE SCALE GENOMIC DNA]</scope>
    <source>
        <strain evidence="2 3">NCTC7915</strain>
    </source>
</reference>
<gene>
    <name evidence="2" type="ORF">NCTC7915_00172</name>
</gene>
<sequence>MSMALMGWVGALRMWVRMRFWVWGLVMVFVAFSRRSRRRGRLVPGVRCPVCSRWMAGAAQHRWRVMVVNMSVSWWGVQALMRGSLKVGWWGGVRCWWSWGGVDAGAVVVFVEEADVVAAGQGGVWGVWGVAGWIDD</sequence>
<feature type="transmembrane region" description="Helical" evidence="1">
    <location>
        <begin position="12"/>
        <end position="32"/>
    </location>
</feature>
<organism evidence="2 3">
    <name type="scientific">Dermatophilus congolensis</name>
    <dbReference type="NCBI Taxonomy" id="1863"/>
    <lineage>
        <taxon>Bacteria</taxon>
        <taxon>Bacillati</taxon>
        <taxon>Actinomycetota</taxon>
        <taxon>Actinomycetes</taxon>
        <taxon>Micrococcales</taxon>
        <taxon>Dermatophilaceae</taxon>
        <taxon>Dermatophilus</taxon>
    </lineage>
</organism>
<evidence type="ECO:0000256" key="1">
    <source>
        <dbReference type="SAM" id="Phobius"/>
    </source>
</evidence>
<keyword evidence="1" id="KW-1133">Transmembrane helix</keyword>
<name>A0AA46GZH4_9MICO</name>
<keyword evidence="1" id="KW-0812">Transmembrane</keyword>